<sequence>MTLAVLGVASGPLMAADRPEDFPTLTALEQKQRELQPIIRRDLQQSPSAAQSIDEAYLRTAFPKIEISPAISDTQHAGIDIDRWVDTFENADAVRVRNEAVVLLFVSASIPEKTLTNLLEQARDRNIKVVFRGVTGDNPLSFSHFRRFLTGLGLNRYPEIDINPVAFERFQVREVPALIVSLPSEGAEDSGCQVVGRSAIVYGDVPVQFSLERIVSEGEPELAAVAKGYLIKGSQP</sequence>
<name>A0A4Q7YIZ3_9GAMM</name>
<dbReference type="NCBIfam" id="TIGR02742">
    <property type="entry name" value="TrbC_Ftype"/>
    <property type="match status" value="1"/>
</dbReference>
<proteinExistence type="predicted"/>
<dbReference type="Pfam" id="PF09673">
    <property type="entry name" value="TrbC_Ftype"/>
    <property type="match status" value="1"/>
</dbReference>
<accession>A0A4Q7YIZ3</accession>
<reference evidence="1 2" key="1">
    <citation type="submission" date="2019-02" db="EMBL/GenBank/DDBJ databases">
        <title>Genomic Encyclopedia of Type Strains, Phase IV (KMG-IV): sequencing the most valuable type-strain genomes for metagenomic binning, comparative biology and taxonomic classification.</title>
        <authorList>
            <person name="Goeker M."/>
        </authorList>
    </citation>
    <scope>NUCLEOTIDE SEQUENCE [LARGE SCALE GENOMIC DNA]</scope>
    <source>
        <strain evidence="1 2">DSM 105135</strain>
    </source>
</reference>
<organism evidence="1 2">
    <name type="scientific">Fluviicoccus keumensis</name>
    <dbReference type="NCBI Taxonomy" id="1435465"/>
    <lineage>
        <taxon>Bacteria</taxon>
        <taxon>Pseudomonadati</taxon>
        <taxon>Pseudomonadota</taxon>
        <taxon>Gammaproteobacteria</taxon>
        <taxon>Moraxellales</taxon>
        <taxon>Moraxellaceae</taxon>
        <taxon>Fluviicoccus</taxon>
    </lineage>
</organism>
<evidence type="ECO:0000313" key="1">
    <source>
        <dbReference type="EMBL" id="RZU36733.1"/>
    </source>
</evidence>
<dbReference type="InterPro" id="IPR019106">
    <property type="entry name" value="T4SS_TrbC"/>
</dbReference>
<dbReference type="OrthoDB" id="6139428at2"/>
<dbReference type="AlphaFoldDB" id="A0A4Q7YIZ3"/>
<evidence type="ECO:0000313" key="2">
    <source>
        <dbReference type="Proteomes" id="UP000292423"/>
    </source>
</evidence>
<dbReference type="EMBL" id="SHKX01000017">
    <property type="protein sequence ID" value="RZU36733.1"/>
    <property type="molecule type" value="Genomic_DNA"/>
</dbReference>
<comment type="caution">
    <text evidence="1">The sequence shown here is derived from an EMBL/GenBank/DDBJ whole genome shotgun (WGS) entry which is preliminary data.</text>
</comment>
<dbReference type="RefSeq" id="WP_130415658.1">
    <property type="nucleotide sequence ID" value="NZ_SHKX01000017.1"/>
</dbReference>
<keyword evidence="2" id="KW-1185">Reference proteome</keyword>
<dbReference type="InterPro" id="IPR014113">
    <property type="entry name" value="T4SS_TrbC_subgr"/>
</dbReference>
<protein>
    <submittedName>
        <fullName evidence="1">Type-F conjugative transfer system pilin assembly protein TrbC</fullName>
    </submittedName>
</protein>
<dbReference type="Proteomes" id="UP000292423">
    <property type="component" value="Unassembled WGS sequence"/>
</dbReference>
<gene>
    <name evidence="1" type="ORF">EV700_3199</name>
</gene>